<dbReference type="RefSeq" id="WP_170037237.1">
    <property type="nucleotide sequence ID" value="NZ_PDJI01000004.1"/>
</dbReference>
<dbReference type="Pfam" id="PF13466">
    <property type="entry name" value="STAS_2"/>
    <property type="match status" value="1"/>
</dbReference>
<dbReference type="AlphaFoldDB" id="A0A2A9EKE2"/>
<dbReference type="Proteomes" id="UP000222106">
    <property type="component" value="Unassembled WGS sequence"/>
</dbReference>
<comment type="caution">
    <text evidence="2">The sequence shown here is derived from an EMBL/GenBank/DDBJ whole genome shotgun (WGS) entry which is preliminary data.</text>
</comment>
<reference evidence="2 3" key="1">
    <citation type="submission" date="2017-10" db="EMBL/GenBank/DDBJ databases">
        <title>Sequencing the genomes of 1000 actinobacteria strains.</title>
        <authorList>
            <person name="Klenk H.-P."/>
        </authorList>
    </citation>
    <scope>NUCLEOTIDE SEQUENCE [LARGE SCALE GENOMIC DNA]</scope>
    <source>
        <strain evidence="2 3">DSM 21838</strain>
    </source>
</reference>
<organism evidence="2 3">
    <name type="scientific">Georgenia soli</name>
    <dbReference type="NCBI Taxonomy" id="638953"/>
    <lineage>
        <taxon>Bacteria</taxon>
        <taxon>Bacillati</taxon>
        <taxon>Actinomycetota</taxon>
        <taxon>Actinomycetes</taxon>
        <taxon>Micrococcales</taxon>
        <taxon>Bogoriellaceae</taxon>
        <taxon>Georgenia</taxon>
    </lineage>
</organism>
<dbReference type="SUPFAM" id="SSF52091">
    <property type="entry name" value="SpoIIaa-like"/>
    <property type="match status" value="1"/>
</dbReference>
<gene>
    <name evidence="2" type="ORF">ATJ97_1571</name>
</gene>
<proteinExistence type="predicted"/>
<feature type="domain" description="STAS" evidence="1">
    <location>
        <begin position="15"/>
        <end position="113"/>
    </location>
</feature>
<name>A0A2A9EKE2_9MICO</name>
<dbReference type="EMBL" id="PDJI01000004">
    <property type="protein sequence ID" value="PFG39076.1"/>
    <property type="molecule type" value="Genomic_DNA"/>
</dbReference>
<dbReference type="InterPro" id="IPR002645">
    <property type="entry name" value="STAS_dom"/>
</dbReference>
<evidence type="ECO:0000313" key="3">
    <source>
        <dbReference type="Proteomes" id="UP000222106"/>
    </source>
</evidence>
<dbReference type="InterPro" id="IPR036513">
    <property type="entry name" value="STAS_dom_sf"/>
</dbReference>
<accession>A0A2A9EKE2</accession>
<dbReference type="PROSITE" id="PS50801">
    <property type="entry name" value="STAS"/>
    <property type="match status" value="1"/>
</dbReference>
<dbReference type="CDD" id="cd07043">
    <property type="entry name" value="STAS_anti-anti-sigma_factors"/>
    <property type="match status" value="1"/>
</dbReference>
<sequence length="113" mass="11770">MMPTGQTARSRHEAGAVALLTTEGAVRLVLSGPIDQLCAADVDAAVGEAVASGLPVEVDTRHVTFMDTAGVAALQSLTAAFPLRATFVTPTDLVRFLLQVTHLDESVEIAPET</sequence>
<dbReference type="InterPro" id="IPR058548">
    <property type="entry name" value="MlaB-like_STAS"/>
</dbReference>
<keyword evidence="3" id="KW-1185">Reference proteome</keyword>
<evidence type="ECO:0000313" key="2">
    <source>
        <dbReference type="EMBL" id="PFG39076.1"/>
    </source>
</evidence>
<dbReference type="Gene3D" id="3.30.750.24">
    <property type="entry name" value="STAS domain"/>
    <property type="match status" value="1"/>
</dbReference>
<protein>
    <submittedName>
        <fullName evidence="2">STAS domain-containing protein</fullName>
    </submittedName>
</protein>
<evidence type="ECO:0000259" key="1">
    <source>
        <dbReference type="PROSITE" id="PS50801"/>
    </source>
</evidence>